<organism evidence="5">
    <name type="scientific">uncultured marine group II/III euryarchaeote KM3_62_D04</name>
    <dbReference type="NCBI Taxonomy" id="1456473"/>
    <lineage>
        <taxon>Archaea</taxon>
        <taxon>Methanobacteriati</taxon>
        <taxon>Methanobacteriota</taxon>
        <taxon>environmental samples</taxon>
    </lineage>
</organism>
<dbReference type="GO" id="GO:0000049">
    <property type="term" value="F:tRNA binding"/>
    <property type="evidence" value="ECO:0007669"/>
    <property type="project" value="UniProtKB-UniRule"/>
</dbReference>
<evidence type="ECO:0000256" key="2">
    <source>
        <dbReference type="ARBA" id="ARBA00022884"/>
    </source>
</evidence>
<reference evidence="5" key="1">
    <citation type="journal article" date="2014" name="Genome Biol. Evol.">
        <title>Pangenome evidence for extensive interdomain horizontal transfer affecting lineage core and shell genes in uncultured planktonic thaumarchaeota and euryarchaeota.</title>
        <authorList>
            <person name="Deschamps P."/>
            <person name="Zivanovic Y."/>
            <person name="Moreira D."/>
            <person name="Rodriguez-Valera F."/>
            <person name="Lopez-Garcia P."/>
        </authorList>
    </citation>
    <scope>NUCLEOTIDE SEQUENCE</scope>
</reference>
<name>A0A075HHU3_9EURY</name>
<dbReference type="SUPFAM" id="SSF50249">
    <property type="entry name" value="Nucleic acid-binding proteins"/>
    <property type="match status" value="1"/>
</dbReference>
<evidence type="ECO:0000256" key="1">
    <source>
        <dbReference type="ARBA" id="ARBA00022555"/>
    </source>
</evidence>
<evidence type="ECO:0000259" key="4">
    <source>
        <dbReference type="PROSITE" id="PS50886"/>
    </source>
</evidence>
<feature type="domain" description="TRNA-binding" evidence="4">
    <location>
        <begin position="27"/>
        <end position="131"/>
    </location>
</feature>
<accession>A0A075HHU3</accession>
<dbReference type="PROSITE" id="PS50886">
    <property type="entry name" value="TRBD"/>
    <property type="match status" value="1"/>
</dbReference>
<dbReference type="Gene3D" id="2.40.50.140">
    <property type="entry name" value="Nucleic acid-binding proteins"/>
    <property type="match status" value="1"/>
</dbReference>
<keyword evidence="2 3" id="KW-0694">RNA-binding</keyword>
<sequence>MSEHTIDSGEPYHPEKLDRKEYVGAAAYFEMDLRTGVVLEVEDFPEMRKPSYKIHVDFGPVIGKMWSSAQITNYSRAQLIGRIVVGAVNLGDKTLPTGFVSQFLVLGSLDPDGTVRLLELPEGVLPGSMVA</sequence>
<dbReference type="Pfam" id="PF01588">
    <property type="entry name" value="tRNA_bind"/>
    <property type="match status" value="1"/>
</dbReference>
<evidence type="ECO:0000256" key="3">
    <source>
        <dbReference type="PROSITE-ProRule" id="PRU00209"/>
    </source>
</evidence>
<proteinExistence type="predicted"/>
<protein>
    <submittedName>
        <fullName evidence="5">Nucleic acid binding protein</fullName>
    </submittedName>
</protein>
<dbReference type="AlphaFoldDB" id="A0A075HHU3"/>
<dbReference type="EMBL" id="KF900973">
    <property type="protein sequence ID" value="AIF13428.1"/>
    <property type="molecule type" value="Genomic_DNA"/>
</dbReference>
<keyword evidence="1 3" id="KW-0820">tRNA-binding</keyword>
<dbReference type="InterPro" id="IPR012340">
    <property type="entry name" value="NA-bd_OB-fold"/>
</dbReference>
<dbReference type="InterPro" id="IPR002547">
    <property type="entry name" value="tRNA-bd_dom"/>
</dbReference>
<evidence type="ECO:0000313" key="5">
    <source>
        <dbReference type="EMBL" id="AIF13428.1"/>
    </source>
</evidence>